<accession>A0ABN5JI78</accession>
<evidence type="ECO:0000313" key="3">
    <source>
        <dbReference type="Proteomes" id="UP000241238"/>
    </source>
</evidence>
<feature type="transmembrane region" description="Helical" evidence="1">
    <location>
        <begin position="7"/>
        <end position="27"/>
    </location>
</feature>
<dbReference type="InterPro" id="IPR011990">
    <property type="entry name" value="TPR-like_helical_dom_sf"/>
</dbReference>
<evidence type="ECO:0000313" key="2">
    <source>
        <dbReference type="EMBL" id="AVQ30684.1"/>
    </source>
</evidence>
<protein>
    <recommendedName>
        <fullName evidence="4">Tetratricopeptide repeat protein</fullName>
    </recommendedName>
</protein>
<keyword evidence="1" id="KW-0472">Membrane</keyword>
<proteinExistence type="predicted"/>
<organism evidence="2 3">
    <name type="scientific">Fusobacterium varium ATCC 27725</name>
    <dbReference type="NCBI Taxonomy" id="469618"/>
    <lineage>
        <taxon>Bacteria</taxon>
        <taxon>Fusobacteriati</taxon>
        <taxon>Fusobacteriota</taxon>
        <taxon>Fusobacteriia</taxon>
        <taxon>Fusobacteriales</taxon>
        <taxon>Fusobacteriaceae</taxon>
        <taxon>Fusobacterium</taxon>
    </lineage>
</organism>
<feature type="transmembrane region" description="Helical" evidence="1">
    <location>
        <begin position="33"/>
        <end position="51"/>
    </location>
</feature>
<dbReference type="Gene3D" id="1.25.40.10">
    <property type="entry name" value="Tetratricopeptide repeat domain"/>
    <property type="match status" value="1"/>
</dbReference>
<reference evidence="3" key="1">
    <citation type="journal article" date="2018" name="MSphere">
        <title>Fusobacterium Genomics Using MinION and Illumina Sequencing Enables Genome Completion and Correction.</title>
        <authorList>
            <person name="Todd S.M."/>
            <person name="Settlage R.E."/>
            <person name="Lahmers K.K."/>
            <person name="Slade D.J."/>
        </authorList>
    </citation>
    <scope>NUCLEOTIDE SEQUENCE [LARGE SCALE GENOMIC DNA]</scope>
    <source>
        <strain evidence="3">ATCC 27725</strain>
    </source>
</reference>
<keyword evidence="1" id="KW-0812">Transmembrane</keyword>
<dbReference type="SUPFAM" id="SSF48452">
    <property type="entry name" value="TPR-like"/>
    <property type="match status" value="1"/>
</dbReference>
<keyword evidence="3" id="KW-1185">Reference proteome</keyword>
<dbReference type="Proteomes" id="UP000241238">
    <property type="component" value="Chromosome"/>
</dbReference>
<name>A0ABN5JI78_FUSVA</name>
<dbReference type="GeneID" id="77467430"/>
<gene>
    <name evidence="2" type="ORF">C4N18_05440</name>
</gene>
<sequence>MKKDTVIFKIFFSISGILSVVIAHTVFRVPLEAVLYTLIAFISFLILIKLWRPLYTANIIRNILPILNEQCDPYIFLEKSTALLAKPFLKNTNEYSFVLLNIAVGYFAQGNVNKAVEIAKEISEDEIEKNHYLKIVYLYNMASFYISEEHWNTAEIFVNRLQNYTELLKNSPVTKSGKNIALYIPEKKQSEYFPVKNIHEIETMLEELNVLLGVKNKNYSEAIELYEKKFNRNDNKYIKAYCKYYQAIWYEEIGDIENMKNSLAYTAENGNKLHIAVTAREILKEYHDIL</sequence>
<dbReference type="EMBL" id="CP028103">
    <property type="protein sequence ID" value="AVQ30684.1"/>
    <property type="molecule type" value="Genomic_DNA"/>
</dbReference>
<evidence type="ECO:0008006" key="4">
    <source>
        <dbReference type="Google" id="ProtNLM"/>
    </source>
</evidence>
<evidence type="ECO:0000256" key="1">
    <source>
        <dbReference type="SAM" id="Phobius"/>
    </source>
</evidence>
<dbReference type="RefSeq" id="WP_005950366.1">
    <property type="nucleotide sequence ID" value="NZ_CP028103.1"/>
</dbReference>
<keyword evidence="1" id="KW-1133">Transmembrane helix</keyword>